<comment type="caution">
    <text evidence="4">The sequence shown here is derived from an EMBL/GenBank/DDBJ whole genome shotgun (WGS) entry which is preliminary data.</text>
</comment>
<gene>
    <name evidence="4" type="ORF">Godav_007888</name>
</gene>
<dbReference type="PANTHER" id="PTHR33077:SF61">
    <property type="entry name" value="PROTEIN TIFY 3A-RELATED"/>
    <property type="match status" value="1"/>
</dbReference>
<keyword evidence="5" id="KW-1185">Reference proteome</keyword>
<name>A0A7J8S899_GOSDV</name>
<reference evidence="4 5" key="1">
    <citation type="journal article" date="2019" name="Genome Biol. Evol.">
        <title>Insights into the evolution of the New World diploid cottons (Gossypium, subgenus Houzingenia) based on genome sequencing.</title>
        <authorList>
            <person name="Grover C.E."/>
            <person name="Arick M.A. 2nd"/>
            <person name="Thrash A."/>
            <person name="Conover J.L."/>
            <person name="Sanders W.S."/>
            <person name="Peterson D.G."/>
            <person name="Frelichowski J.E."/>
            <person name="Scheffler J.A."/>
            <person name="Scheffler B.E."/>
            <person name="Wendel J.F."/>
        </authorList>
    </citation>
    <scope>NUCLEOTIDE SEQUENCE [LARGE SCALE GENOMIC DNA]</scope>
    <source>
        <strain evidence="4">27</strain>
        <tissue evidence="4">Leaf</tissue>
    </source>
</reference>
<protein>
    <recommendedName>
        <fullName evidence="2">Protein TIFY</fullName>
    </recommendedName>
    <alternativeName>
        <fullName evidence="2">Jasmonate ZIM domain-containing protein</fullName>
    </alternativeName>
</protein>
<evidence type="ECO:0000259" key="3">
    <source>
        <dbReference type="PROSITE" id="PS51320"/>
    </source>
</evidence>
<dbReference type="GO" id="GO:2000022">
    <property type="term" value="P:regulation of jasmonic acid mediated signaling pathway"/>
    <property type="evidence" value="ECO:0007669"/>
    <property type="project" value="UniProtKB-UniRule"/>
</dbReference>
<dbReference type="Proteomes" id="UP000593561">
    <property type="component" value="Unassembled WGS sequence"/>
</dbReference>
<comment type="function">
    <text evidence="2">Repressor of jasmonate responses.</text>
</comment>
<comment type="domain">
    <text evidence="2">The jas domain is required for interaction with COI1.</text>
</comment>
<keyword evidence="2" id="KW-0539">Nucleus</keyword>
<dbReference type="Pfam" id="PF09425">
    <property type="entry name" value="Jas_motif"/>
    <property type="match status" value="1"/>
</dbReference>
<proteinExistence type="inferred from homology"/>
<dbReference type="GO" id="GO:0005634">
    <property type="term" value="C:nucleus"/>
    <property type="evidence" value="ECO:0007669"/>
    <property type="project" value="UniProtKB-SubCell"/>
</dbReference>
<dbReference type="AlphaFoldDB" id="A0A7J8S899"/>
<organism evidence="4 5">
    <name type="scientific">Gossypium davidsonii</name>
    <name type="common">Davidson's cotton</name>
    <name type="synonym">Gossypium klotzschianum subsp. davidsonii</name>
    <dbReference type="NCBI Taxonomy" id="34287"/>
    <lineage>
        <taxon>Eukaryota</taxon>
        <taxon>Viridiplantae</taxon>
        <taxon>Streptophyta</taxon>
        <taxon>Embryophyta</taxon>
        <taxon>Tracheophyta</taxon>
        <taxon>Spermatophyta</taxon>
        <taxon>Magnoliopsida</taxon>
        <taxon>eudicotyledons</taxon>
        <taxon>Gunneridae</taxon>
        <taxon>Pentapetalae</taxon>
        <taxon>rosids</taxon>
        <taxon>malvids</taxon>
        <taxon>Malvales</taxon>
        <taxon>Malvaceae</taxon>
        <taxon>Malvoideae</taxon>
        <taxon>Gossypium</taxon>
    </lineage>
</organism>
<feature type="domain" description="Tify" evidence="3">
    <location>
        <begin position="62"/>
        <end position="97"/>
    </location>
</feature>
<evidence type="ECO:0000256" key="2">
    <source>
        <dbReference type="RuleBase" id="RU369065"/>
    </source>
</evidence>
<comment type="similarity">
    <text evidence="1 2">Belongs to the TIFY/JAZ family.</text>
</comment>
<dbReference type="SMART" id="SM00979">
    <property type="entry name" value="TIFY"/>
    <property type="match status" value="1"/>
</dbReference>
<evidence type="ECO:0000313" key="5">
    <source>
        <dbReference type="Proteomes" id="UP000593561"/>
    </source>
</evidence>
<dbReference type="GO" id="GO:0009611">
    <property type="term" value="P:response to wounding"/>
    <property type="evidence" value="ECO:0007669"/>
    <property type="project" value="UniProtKB-UniRule"/>
</dbReference>
<evidence type="ECO:0000313" key="4">
    <source>
        <dbReference type="EMBL" id="MBA0622334.1"/>
    </source>
</evidence>
<dbReference type="Pfam" id="PF06200">
    <property type="entry name" value="tify"/>
    <property type="match status" value="1"/>
</dbReference>
<accession>A0A7J8S899</accession>
<dbReference type="EMBL" id="JABFAC010000009">
    <property type="protein sequence ID" value="MBA0622334.1"/>
    <property type="molecule type" value="Genomic_DNA"/>
</dbReference>
<dbReference type="InterPro" id="IPR018467">
    <property type="entry name" value="CCT_CS"/>
</dbReference>
<dbReference type="PROSITE" id="PS51320">
    <property type="entry name" value="TIFY"/>
    <property type="match status" value="1"/>
</dbReference>
<sequence>MEGEAGSYEDVKPNVVAKQSNGDVVGDNGVGNLGSVEAPDFLSKKNFQNCSVATPASGLNSTSPAPSQLTIFYDGHVCVFDAIPVEKVREIMLIAATGAANSVDMKKVATDCATTSPVLTRSPSLQSTATATALASPQAQVYPTNRTPFCKLKELPIARRHSLQRFFEKRRDRLVNRSPYPNPSTPKSFDDTKANLSAATSSESGCFGKSPVAQEEFHPKAPAHDNDFDLSVELMLFASVQLKVGLMVGLLLFAMRVLSKCRINSLVLLLPLGGRCDVF</sequence>
<dbReference type="InterPro" id="IPR040390">
    <property type="entry name" value="TIFY/JAZ"/>
</dbReference>
<comment type="subcellular location">
    <subcellularLocation>
        <location evidence="2">Nucleus</location>
    </subcellularLocation>
</comment>
<evidence type="ECO:0000256" key="1">
    <source>
        <dbReference type="ARBA" id="ARBA00008614"/>
    </source>
</evidence>
<keyword evidence="2" id="KW-1184">Jasmonic acid signaling pathway</keyword>
<dbReference type="PANTHER" id="PTHR33077">
    <property type="entry name" value="PROTEIN TIFY 4A-RELATED-RELATED"/>
    <property type="match status" value="1"/>
</dbReference>
<dbReference type="GO" id="GO:0031347">
    <property type="term" value="P:regulation of defense response"/>
    <property type="evidence" value="ECO:0007669"/>
    <property type="project" value="UniProtKB-UniRule"/>
</dbReference>
<dbReference type="InterPro" id="IPR010399">
    <property type="entry name" value="Tify_dom"/>
</dbReference>